<feature type="region of interest" description="Disordered" evidence="3">
    <location>
        <begin position="865"/>
        <end position="904"/>
    </location>
</feature>
<evidence type="ECO:0000313" key="6">
    <source>
        <dbReference type="Proteomes" id="UP001176941"/>
    </source>
</evidence>
<feature type="compositionally biased region" description="Pro residues" evidence="3">
    <location>
        <begin position="821"/>
        <end position="830"/>
    </location>
</feature>
<dbReference type="InterPro" id="IPR044867">
    <property type="entry name" value="DEUBAD_dom"/>
</dbReference>
<keyword evidence="6" id="KW-1185">Reference proteome</keyword>
<feature type="region of interest" description="Disordered" evidence="3">
    <location>
        <begin position="669"/>
        <end position="797"/>
    </location>
</feature>
<keyword evidence="2" id="KW-0539">Nucleus</keyword>
<feature type="region of interest" description="Disordered" evidence="3">
    <location>
        <begin position="204"/>
        <end position="232"/>
    </location>
</feature>
<feature type="compositionally biased region" description="Low complexity" evidence="3">
    <location>
        <begin position="777"/>
        <end position="791"/>
    </location>
</feature>
<evidence type="ECO:0000256" key="1">
    <source>
        <dbReference type="ARBA" id="ARBA00004123"/>
    </source>
</evidence>
<dbReference type="EMBL" id="OX459962">
    <property type="protein sequence ID" value="CAI9166942.1"/>
    <property type="molecule type" value="Genomic_DNA"/>
</dbReference>
<dbReference type="CDD" id="cd21865">
    <property type="entry name" value="DEUBAD_NFRKB"/>
    <property type="match status" value="1"/>
</dbReference>
<dbReference type="PANTHER" id="PTHR13052:SF3">
    <property type="entry name" value="NUCLEAR FACTOR RELATED TO KAPPA-B-BINDING PROTEIN"/>
    <property type="match status" value="1"/>
</dbReference>
<dbReference type="InterPro" id="IPR025220">
    <property type="entry name" value="NFRKB_WH_1"/>
</dbReference>
<feature type="compositionally biased region" description="Low complexity" evidence="3">
    <location>
        <begin position="723"/>
        <end position="733"/>
    </location>
</feature>
<evidence type="ECO:0000256" key="3">
    <source>
        <dbReference type="SAM" id="MobiDB-lite"/>
    </source>
</evidence>
<dbReference type="InterPro" id="IPR024867">
    <property type="entry name" value="NFRKB"/>
</dbReference>
<evidence type="ECO:0000313" key="5">
    <source>
        <dbReference type="EMBL" id="CAI9166942.1"/>
    </source>
</evidence>
<dbReference type="Proteomes" id="UP001176941">
    <property type="component" value="Chromosome 26"/>
</dbReference>
<accession>A0ABN8YZB9</accession>
<evidence type="ECO:0000259" key="4">
    <source>
        <dbReference type="PROSITE" id="PS51916"/>
    </source>
</evidence>
<feature type="compositionally biased region" description="Low complexity" evidence="3">
    <location>
        <begin position="216"/>
        <end position="232"/>
    </location>
</feature>
<feature type="compositionally biased region" description="Low complexity" evidence="3">
    <location>
        <begin position="887"/>
        <end position="904"/>
    </location>
</feature>
<reference evidence="5" key="1">
    <citation type="submission" date="2023-04" db="EMBL/GenBank/DDBJ databases">
        <authorList>
            <consortium name="ELIXIR-Norway"/>
        </authorList>
    </citation>
    <scope>NUCLEOTIDE SEQUENCE [LARGE SCALE GENOMIC DNA]</scope>
</reference>
<gene>
    <name evidence="5" type="ORF">MRATA1EN1_LOCUS15904</name>
</gene>
<dbReference type="Pfam" id="PF25793">
    <property type="entry name" value="WHD_2nd_NFRKB"/>
    <property type="match status" value="1"/>
</dbReference>
<comment type="subcellular location">
    <subcellularLocation>
        <location evidence="1">Nucleus</location>
    </subcellularLocation>
</comment>
<organism evidence="5 6">
    <name type="scientific">Rangifer tarandus platyrhynchus</name>
    <name type="common">Svalbard reindeer</name>
    <dbReference type="NCBI Taxonomy" id="3082113"/>
    <lineage>
        <taxon>Eukaryota</taxon>
        <taxon>Metazoa</taxon>
        <taxon>Chordata</taxon>
        <taxon>Craniata</taxon>
        <taxon>Vertebrata</taxon>
        <taxon>Euteleostomi</taxon>
        <taxon>Mammalia</taxon>
        <taxon>Eutheria</taxon>
        <taxon>Laurasiatheria</taxon>
        <taxon>Artiodactyla</taxon>
        <taxon>Ruminantia</taxon>
        <taxon>Pecora</taxon>
        <taxon>Cervidae</taxon>
        <taxon>Odocoileinae</taxon>
        <taxon>Rangifer</taxon>
    </lineage>
</organism>
<dbReference type="Pfam" id="PF14465">
    <property type="entry name" value="WHD_1st_NFRKB"/>
    <property type="match status" value="1"/>
</dbReference>
<feature type="compositionally biased region" description="Low complexity" evidence="3">
    <location>
        <begin position="703"/>
        <end position="715"/>
    </location>
</feature>
<dbReference type="PROSITE" id="PS51916">
    <property type="entry name" value="DEUBAD"/>
    <property type="match status" value="1"/>
</dbReference>
<feature type="region of interest" description="Disordered" evidence="3">
    <location>
        <begin position="810"/>
        <end position="848"/>
    </location>
</feature>
<name>A0ABN8YZB9_RANTA</name>
<proteinExistence type="predicted"/>
<dbReference type="Gene3D" id="1.10.10.2430">
    <property type="entry name" value="NFRKB winged helix-like domain"/>
    <property type="match status" value="1"/>
</dbReference>
<feature type="domain" description="DEUBAD" evidence="4">
    <location>
        <begin position="39"/>
        <end position="156"/>
    </location>
</feature>
<dbReference type="InterPro" id="IPR057748">
    <property type="entry name" value="NFRKB_WH_2"/>
</dbReference>
<dbReference type="PANTHER" id="PTHR13052">
    <property type="entry name" value="NFRKB-RELATED"/>
    <property type="match status" value="1"/>
</dbReference>
<protein>
    <recommendedName>
        <fullName evidence="4">DEUBAD domain-containing protein</fullName>
    </recommendedName>
</protein>
<dbReference type="InterPro" id="IPR038106">
    <property type="entry name" value="NFRKB_winged_sf"/>
</dbReference>
<sequence length="1298" mass="138165">MDSLDHMLTDPLELGPCGDGHGSRIMEDCLLGGTRVSLPEDLLEDPEIFFDVVSLSTWQEVLSDSQREHLQQFLPHFPEDSMEQQNQLILALFSGENFRFGNPLHIAQKLFRDGHFNPEVVKYRQLCFRSQYKRYLSSQQQYFHRLLKQILASRSDLLEMARRSGPAFPCRQKRPWPSRTPEEREWRTQQRYLKVLREVKEECGDTALSSDEEDLSSWLPSSPARSPSPAVPLRVVPTLSTTDMKTADKIELGDSDLKIMLKKHHEKRKYQPDHPDLLTGDLTLNDIMTRVNAGRKGSLAALYDLAVLKKKVKEKEERKKKKIKLIKSEVEDLAESLSGPEGLPPLSQAPSPLAIAAIKEEPLEDLKPCLGINEISSSFFSLLLEILLLEGQASLPLLEERVLDWQSSPASSLNSWFSVAPNWAELVLPALQYLAGESRAVPSSFSPFVEFKEKTQQWKLLGQSQDNEKELAALFQLWLETKDQAFCKQETEDSSDATTPVPRVRTDYVVRPSTGEEKRVFQEQERYRYSQPHKAFTFRMHGFESVVGPVKGVFDKETSLNKAREHSLLRSDRPAYVTILSLVRDAAARLPNGEGTRAEICELLKDSQFLAPDVTSTQVNTVVSGALDRLHYEKDPCVKYDIGRKLWIYLHRDRSEEEFERIHQAQAAAARARKALQQKPKPPSRVKSGSKEGAAKALGGGPSEPSQLSLSDSSMPPTPATPATPTTPALPATPISPPPVPPVSKSGPTTASEPAKSASGVLLVSSPTMPQLGTMLSPASSQTPPSSQAAARVVSHSGSAGLPQVRVVAPPSLPSVTQPAAPAPALPPVPTGTQIRMPATGAQAKGGPQTVLATVPVKAQTATATLQRPGPGSAGLTVTSLPAAANPASKPATSSPGGSTPSTPTAAVLQNVAGQNIIKQVAITGQLGVKPQTGSSVPLTATNFRIQGKDVLRLPPSSITTDAKGQTVLRITPDMMATLAKSQVTTVKLTQDLFGTGAGATGKGISATLHVTSNPVHATDSPAKAGVAAAPSSTPTGTTVVKVTPDLKPAEASSSAFRLMPALGVSVADQKGKNTVASSEAKPAATIRIVQGLGVMPPKAGQTITVAAHTKQGPSVAGGSGTVHTSAVSLPSVNAAVSKTVAVASGAASAPISIGTGAPAVRQVPVSTAVVSTSQAGKLPTRITVPLSVISQPMKGKSVVTAPIIKGNLGANLGGLGRNIILTTMPAGAKLIAGNKPVSFLTAQQLQQLQQQGQATQVRIQTVPASHLQQGTASGSSKAVSTVVVTTAPSPKQAPEQQ</sequence>
<evidence type="ECO:0000256" key="2">
    <source>
        <dbReference type="ARBA" id="ARBA00023242"/>
    </source>
</evidence>